<organism evidence="1">
    <name type="scientific">White spot syndrome virus</name>
    <dbReference type="NCBI Taxonomy" id="342409"/>
    <lineage>
        <taxon>Viruses</taxon>
        <taxon>Viruses incertae sedis</taxon>
        <taxon>Naldaviricetes</taxon>
        <taxon>Nimaviridae</taxon>
        <taxon>Whispovirus</taxon>
    </lineage>
</organism>
<sequence length="91" mass="9593">MDKLGLAARAGAGTGACMLGCASAETDASGLPRLAYIQVVPPHPHFQKFAVERQFSNRVGSRSGYGFTPGHTLFRGLNPPPALNGEDLRVL</sequence>
<protein>
    <submittedName>
        <fullName evidence="1">ORF153</fullName>
    </submittedName>
</protein>
<dbReference type="Proteomes" id="UP000267516">
    <property type="component" value="Segment"/>
</dbReference>
<reference evidence="1" key="1">
    <citation type="journal article" date="2018" name="Aquaculture">
        <title>Complete genome sequence of a white spot syndrome virus associated with a disease incursion in Australia.</title>
        <authorList>
            <person name="Oakey J."/>
            <person name="Smith C.S."/>
        </authorList>
    </citation>
    <scope>NUCLEOTIDE SEQUENCE [LARGE SCALE GENOMIC DNA]</scope>
    <source>
        <strain evidence="1">WSSV-AU</strain>
    </source>
</reference>
<dbReference type="EMBL" id="MF768985">
    <property type="protein sequence ID" value="ATU83719.1"/>
    <property type="molecule type" value="Genomic_DNA"/>
</dbReference>
<evidence type="ECO:0000313" key="1">
    <source>
        <dbReference type="EMBL" id="ATU83719.1"/>
    </source>
</evidence>
<proteinExistence type="predicted"/>
<name>A0A2D3I5Q3_9VIRU</name>
<accession>A0A2D3I5Q3</accession>